<organism evidence="21 22">
    <name type="scientific">Littorina saxatilis</name>
    <dbReference type="NCBI Taxonomy" id="31220"/>
    <lineage>
        <taxon>Eukaryota</taxon>
        <taxon>Metazoa</taxon>
        <taxon>Spiralia</taxon>
        <taxon>Lophotrochozoa</taxon>
        <taxon>Mollusca</taxon>
        <taxon>Gastropoda</taxon>
        <taxon>Caenogastropoda</taxon>
        <taxon>Littorinimorpha</taxon>
        <taxon>Littorinoidea</taxon>
        <taxon>Littorinidae</taxon>
        <taxon>Littorina</taxon>
    </lineage>
</organism>
<evidence type="ECO:0000256" key="17">
    <source>
        <dbReference type="ARBA" id="ARBA00031041"/>
    </source>
</evidence>
<dbReference type="SFLD" id="SFLDS00019">
    <property type="entry name" value="Glutathione_Transferase_(cytos"/>
    <property type="match status" value="1"/>
</dbReference>
<keyword evidence="11" id="KW-0443">Lipid metabolism</keyword>
<gene>
    <name evidence="21" type="ORF">V1264_006135</name>
</gene>
<proteinExistence type="inferred from homology"/>
<evidence type="ECO:0000256" key="3">
    <source>
        <dbReference type="ARBA" id="ARBA00012203"/>
    </source>
</evidence>
<dbReference type="PANTHER" id="PTHR12782:SF5">
    <property type="entry name" value="PROSTAGLANDIN E SYNTHASE 2"/>
    <property type="match status" value="1"/>
</dbReference>
<evidence type="ECO:0000256" key="18">
    <source>
        <dbReference type="ARBA" id="ARBA00037847"/>
    </source>
</evidence>
<reference evidence="21 22" key="1">
    <citation type="submission" date="2024-02" db="EMBL/GenBank/DDBJ databases">
        <title>Chromosome-scale genome assembly of the rough periwinkle Littorina saxatilis.</title>
        <authorList>
            <person name="De Jode A."/>
            <person name="Faria R."/>
            <person name="Formenti G."/>
            <person name="Sims Y."/>
            <person name="Smith T.P."/>
            <person name="Tracey A."/>
            <person name="Wood J.M.D."/>
            <person name="Zagrodzka Z.B."/>
            <person name="Johannesson K."/>
            <person name="Butlin R.K."/>
            <person name="Leder E.H."/>
        </authorList>
    </citation>
    <scope>NUCLEOTIDE SEQUENCE [LARGE SCALE GENOMIC DNA]</scope>
    <source>
        <strain evidence="21">Snail1</strain>
        <tissue evidence="21">Muscle</tissue>
    </source>
</reference>
<dbReference type="EC" id="5.3.99.3" evidence="3"/>
<evidence type="ECO:0000313" key="21">
    <source>
        <dbReference type="EMBL" id="KAK7094602.1"/>
    </source>
</evidence>
<dbReference type="Pfam" id="PF13417">
    <property type="entry name" value="GST_N_3"/>
    <property type="match status" value="1"/>
</dbReference>
<evidence type="ECO:0000313" key="22">
    <source>
        <dbReference type="Proteomes" id="UP001374579"/>
    </source>
</evidence>
<accession>A0AAN9AX10</accession>
<protein>
    <recommendedName>
        <fullName evidence="4">Prostaglandin E synthase 2</fullName>
        <ecNumber evidence="3">5.3.99.3</ecNumber>
    </recommendedName>
    <alternativeName>
        <fullName evidence="17">Microsomal prostaglandin E synthase 2</fullName>
    </alternativeName>
</protein>
<dbReference type="SFLD" id="SFLDG01203">
    <property type="entry name" value="Prostaglandin_E_synthase_like1"/>
    <property type="match status" value="1"/>
</dbReference>
<dbReference type="PROSITE" id="PS51354">
    <property type="entry name" value="GLUTAREDOXIN_2"/>
    <property type="match status" value="1"/>
</dbReference>
<keyword evidence="12 19" id="KW-0472">Membrane</keyword>
<keyword evidence="14" id="KW-0413">Isomerase</keyword>
<evidence type="ECO:0000256" key="12">
    <source>
        <dbReference type="ARBA" id="ARBA00023136"/>
    </source>
</evidence>
<evidence type="ECO:0000259" key="20">
    <source>
        <dbReference type="Pfam" id="PF13417"/>
    </source>
</evidence>
<evidence type="ECO:0000256" key="10">
    <source>
        <dbReference type="ARBA" id="ARBA00022989"/>
    </source>
</evidence>
<dbReference type="Gene3D" id="3.40.30.10">
    <property type="entry name" value="Glutaredoxin"/>
    <property type="match status" value="1"/>
</dbReference>
<evidence type="ECO:0000256" key="2">
    <source>
        <dbReference type="ARBA" id="ARBA00007409"/>
    </source>
</evidence>
<evidence type="ECO:0000256" key="5">
    <source>
        <dbReference type="ARBA" id="ARBA00022501"/>
    </source>
</evidence>
<evidence type="ECO:0000256" key="11">
    <source>
        <dbReference type="ARBA" id="ARBA00023098"/>
    </source>
</evidence>
<keyword evidence="9" id="KW-0276">Fatty acid metabolism</keyword>
<evidence type="ECO:0000256" key="19">
    <source>
        <dbReference type="SAM" id="Phobius"/>
    </source>
</evidence>
<dbReference type="GO" id="GO:0005739">
    <property type="term" value="C:mitochondrion"/>
    <property type="evidence" value="ECO:0007669"/>
    <property type="project" value="TreeGrafter"/>
</dbReference>
<dbReference type="SUPFAM" id="SSF47616">
    <property type="entry name" value="GST C-terminal domain-like"/>
    <property type="match status" value="1"/>
</dbReference>
<dbReference type="GO" id="GO:0001516">
    <property type="term" value="P:prostaglandin biosynthetic process"/>
    <property type="evidence" value="ECO:0007669"/>
    <property type="project" value="UniProtKB-KW"/>
</dbReference>
<comment type="catalytic activity">
    <reaction evidence="15">
        <text>prostaglandin H2 = (12S)-hydroxy-(5Z,8E,10E)-heptadecatrienoate + malonaldehyde</text>
        <dbReference type="Rhea" id="RHEA:48644"/>
        <dbReference type="ChEBI" id="CHEBI:57405"/>
        <dbReference type="ChEBI" id="CHEBI:90694"/>
        <dbReference type="ChEBI" id="CHEBI:566274"/>
    </reaction>
    <physiologicalReaction direction="left-to-right" evidence="15">
        <dbReference type="Rhea" id="RHEA:48645"/>
    </physiologicalReaction>
</comment>
<dbReference type="GO" id="GO:0012505">
    <property type="term" value="C:endomembrane system"/>
    <property type="evidence" value="ECO:0007669"/>
    <property type="project" value="UniProtKB-SubCell"/>
</dbReference>
<comment type="catalytic activity">
    <reaction evidence="16">
        <text>prostaglandin H2 = prostaglandin E2</text>
        <dbReference type="Rhea" id="RHEA:12893"/>
        <dbReference type="ChEBI" id="CHEBI:57405"/>
        <dbReference type="ChEBI" id="CHEBI:606564"/>
        <dbReference type="EC" id="5.3.99.3"/>
    </reaction>
    <physiologicalReaction direction="left-to-right" evidence="16">
        <dbReference type="Rhea" id="RHEA:12894"/>
    </physiologicalReaction>
</comment>
<dbReference type="SUPFAM" id="SSF52833">
    <property type="entry name" value="Thioredoxin-like"/>
    <property type="match status" value="1"/>
</dbReference>
<keyword evidence="5" id="KW-0644">Prostaglandin metabolism</keyword>
<evidence type="ECO:0000256" key="6">
    <source>
        <dbReference type="ARBA" id="ARBA00022516"/>
    </source>
</evidence>
<comment type="pathway">
    <text evidence="1">Lipid metabolism; prostaglandin biosynthesis.</text>
</comment>
<dbReference type="InterPro" id="IPR036282">
    <property type="entry name" value="Glutathione-S-Trfase_C_sf"/>
</dbReference>
<dbReference type="InterPro" id="IPR011767">
    <property type="entry name" value="GLR_AS"/>
</dbReference>
<dbReference type="InterPro" id="IPR036249">
    <property type="entry name" value="Thioredoxin-like_sf"/>
</dbReference>
<dbReference type="InterPro" id="IPR040079">
    <property type="entry name" value="Glutathione_S-Trfase"/>
</dbReference>
<evidence type="ECO:0000256" key="15">
    <source>
        <dbReference type="ARBA" id="ARBA00023930"/>
    </source>
</evidence>
<dbReference type="SFLD" id="SFLDG01182">
    <property type="entry name" value="Prostaglandin_E_synthase_like"/>
    <property type="match status" value="1"/>
</dbReference>
<comment type="similarity">
    <text evidence="2">Belongs to the GST superfamily.</text>
</comment>
<dbReference type="EMBL" id="JBAMIC010000018">
    <property type="protein sequence ID" value="KAK7094602.1"/>
    <property type="molecule type" value="Genomic_DNA"/>
</dbReference>
<dbReference type="Proteomes" id="UP001374579">
    <property type="component" value="Unassembled WGS sequence"/>
</dbReference>
<dbReference type="PANTHER" id="PTHR12782">
    <property type="entry name" value="MICROSOMAL PROSTAGLANDIN E SYNTHASE-2"/>
    <property type="match status" value="1"/>
</dbReference>
<keyword evidence="8 19" id="KW-0812">Transmembrane</keyword>
<dbReference type="InterPro" id="IPR004045">
    <property type="entry name" value="Glutathione_S-Trfase_N"/>
</dbReference>
<evidence type="ECO:0000256" key="13">
    <source>
        <dbReference type="ARBA" id="ARBA00023160"/>
    </source>
</evidence>
<evidence type="ECO:0000256" key="8">
    <source>
        <dbReference type="ARBA" id="ARBA00022692"/>
    </source>
</evidence>
<keyword evidence="7" id="KW-0643">Prostaglandin biosynthesis</keyword>
<dbReference type="InterPro" id="IPR034334">
    <property type="entry name" value="PGES2"/>
</dbReference>
<dbReference type="PROSITE" id="PS00195">
    <property type="entry name" value="GLUTAREDOXIN_1"/>
    <property type="match status" value="1"/>
</dbReference>
<evidence type="ECO:0000256" key="1">
    <source>
        <dbReference type="ARBA" id="ARBA00004702"/>
    </source>
</evidence>
<dbReference type="GO" id="GO:0050220">
    <property type="term" value="F:prostaglandin-E synthase activity"/>
    <property type="evidence" value="ECO:0007669"/>
    <property type="project" value="UniProtKB-EC"/>
</dbReference>
<dbReference type="InterPro" id="IPR034335">
    <property type="entry name" value="PGES2_C"/>
</dbReference>
<name>A0AAN9AX10_9CAEN</name>
<dbReference type="AlphaFoldDB" id="A0AAN9AX10"/>
<keyword evidence="22" id="KW-1185">Reference proteome</keyword>
<evidence type="ECO:0000256" key="9">
    <source>
        <dbReference type="ARBA" id="ARBA00022832"/>
    </source>
</evidence>
<comment type="subcellular location">
    <subcellularLocation>
        <location evidence="18">Endomembrane system</location>
        <topology evidence="18">Single-pass membrane protein</topology>
    </subcellularLocation>
</comment>
<keyword evidence="6" id="KW-0444">Lipid biosynthesis</keyword>
<feature type="domain" description="GST N-terminal" evidence="20">
    <location>
        <begin position="115"/>
        <end position="187"/>
    </location>
</feature>
<comment type="caution">
    <text evidence="21">The sequence shown here is derived from an EMBL/GenBank/DDBJ whole genome shotgun (WGS) entry which is preliminary data.</text>
</comment>
<evidence type="ECO:0000256" key="16">
    <source>
        <dbReference type="ARBA" id="ARBA00023931"/>
    </source>
</evidence>
<dbReference type="CDD" id="cd03197">
    <property type="entry name" value="GST_C_mPGES2"/>
    <property type="match status" value="1"/>
</dbReference>
<keyword evidence="10 19" id="KW-1133">Transmembrane helix</keyword>
<evidence type="ECO:0000256" key="4">
    <source>
        <dbReference type="ARBA" id="ARBA00019474"/>
    </source>
</evidence>
<dbReference type="Gene3D" id="1.20.1050.10">
    <property type="match status" value="1"/>
</dbReference>
<evidence type="ECO:0000256" key="7">
    <source>
        <dbReference type="ARBA" id="ARBA00022585"/>
    </source>
</evidence>
<feature type="transmembrane region" description="Helical" evidence="19">
    <location>
        <begin position="58"/>
        <end position="80"/>
    </location>
</feature>
<evidence type="ECO:0000256" key="14">
    <source>
        <dbReference type="ARBA" id="ARBA00023235"/>
    </source>
</evidence>
<dbReference type="Gene3D" id="6.20.200.30">
    <property type="match status" value="1"/>
</dbReference>
<sequence>MQGNMAAPMRLAAVARQFECLVRNQQVRPLQRCLQQNVVRNFSNGKTFFKASVHRKKILVAGSLAVVGVTLATVVNQRWLPYWLTVQALSSTRPEIEASRKIRIETDNSGLKLTLFQFQTCPFCCKVRAMLDYYGFSYDLVEVNSVTKKQIKWSDYRKVPILAVEGMGDGGFLQLNDSSVIISILESWRQDPQQSLEKLKECYVCIESEERGKKIYDFPNKYFIMFMDKSNLPTTPEQRQEERKWRKWADDHLVHMLSPNVYRTPSEAVDAFKYFSEVGEWEKNFSTPERVMVIYVGAMAMYLLGKMLRKKYHLNEDVRISLYDACKDWTKAVGKKRSFMGGNQPNLADLSVYGVLNSIEGCQAFQDARENSHIGGWYDTMQKVVKSHDGALPVSAAHTLTKN</sequence>
<keyword evidence="13" id="KW-0275">Fatty acid biosynthesis</keyword>